<dbReference type="InterPro" id="IPR025486">
    <property type="entry name" value="DUF4378"/>
</dbReference>
<evidence type="ECO:0000259" key="3">
    <source>
        <dbReference type="Pfam" id="PF14309"/>
    </source>
</evidence>
<evidence type="ECO:0000313" key="5">
    <source>
        <dbReference type="Proteomes" id="UP001408789"/>
    </source>
</evidence>
<proteinExistence type="predicted"/>
<dbReference type="PANTHER" id="PTHR47212:SF14">
    <property type="entry name" value="DUF4378 DOMAIN-CONTAINING PROTEIN"/>
    <property type="match status" value="1"/>
</dbReference>
<reference evidence="4 5" key="1">
    <citation type="submission" date="2024-04" db="EMBL/GenBank/DDBJ databases">
        <title>The reference genome of an endangered Asteraceae, Deinandra increscens subsp. villosa, native to the Central Coast of California.</title>
        <authorList>
            <person name="Guilliams M."/>
            <person name="Hasenstab-Lehman K."/>
            <person name="Meyer R."/>
            <person name="Mcevoy S."/>
        </authorList>
    </citation>
    <scope>NUCLEOTIDE SEQUENCE [LARGE SCALE GENOMIC DNA]</scope>
    <source>
        <tissue evidence="4">Leaf</tissue>
    </source>
</reference>
<feature type="domain" description="DUF4378" evidence="3">
    <location>
        <begin position="621"/>
        <end position="764"/>
    </location>
</feature>
<dbReference type="PANTHER" id="PTHR47212">
    <property type="entry name" value="ADHESIN-LIKE PROTEIN, PUTATIVE (DUF3741)-RELATED"/>
    <property type="match status" value="1"/>
</dbReference>
<dbReference type="AlphaFoldDB" id="A0AAP0DP52"/>
<evidence type="ECO:0008006" key="6">
    <source>
        <dbReference type="Google" id="ProtNLM"/>
    </source>
</evidence>
<sequence length="774" mass="89369">MAKKSQQRPARQKKDTSGCMWGIISMFDFRHGRTPRRLLSDRRRYTDNNTHGKTSCLPLKQKNLCTCHECGTHKTEKNIIQRVFLTDPQDDERIIKPTFDLMRTRVKEVNEEKMFVDQDPKSIRKNHKHMNTSKTLKMSFDEEITFSHQAQKTSQYHDLEALVREILLIYRKRNEQHGDIGTGQNGSFPIVEEKLIAAVEALLNEKSRNRDYKKFHHFKEMFQMLSSNREMFLKIIQDQNLILLNEDQKSKSKGQGRPEEPLVRKHRKISRRSKSQESITLNKNDRIVILKPGWSENQVPMGTETHSDENGSQFSFMKVKTRLNQAKRTGKTVDGGWSSPNRDHFYTERFAKITNGLTRGDGFSKSLETEIKSDNSENKTFNIYVEAKKHLSEMLTSGDEDAESMKRSLPALPKSLGRILSLREYNSLSHVTSPRGQPRPLVNKCQFIMTSEDSEGKMVVLDDVTCEGDQEIVESPSCDREHAKQTEGCLPRNSLTEDQPSESLEPVKKNYNFYGDLTFSLLFLVKQDLPEKNELFSSPDRNEHSLSCKTEEHETSPGKPSPISVLEPLFSDDDTTPARRVSLPVETTVQPRCIKFDELVSSTEDQQIRITDSGDNEESAFEYVEAVLLSSDLNWSEFETRWISSVQILDPFLFEEVETFSSRPKHDQKLLFDSTNEALEDVCKRFIPESSVIKQNVRPVPKGMELINEVWSRLESCLCKVYPRDLDELVRNDLETSRVWLDLRTGSREVVIELEESIFEETIDDIVLSLFTDR</sequence>
<dbReference type="EMBL" id="JBCNJP010000007">
    <property type="protein sequence ID" value="KAK9076402.1"/>
    <property type="molecule type" value="Genomic_DNA"/>
</dbReference>
<feature type="region of interest" description="Disordered" evidence="1">
    <location>
        <begin position="475"/>
        <end position="503"/>
    </location>
</feature>
<keyword evidence="5" id="KW-1185">Reference proteome</keyword>
<name>A0AAP0DP52_9ASTR</name>
<dbReference type="Proteomes" id="UP001408789">
    <property type="component" value="Unassembled WGS sequence"/>
</dbReference>
<feature type="region of interest" description="Disordered" evidence="1">
    <location>
        <begin position="534"/>
        <end position="564"/>
    </location>
</feature>
<accession>A0AAP0DP52</accession>
<dbReference type="InterPro" id="IPR022212">
    <property type="entry name" value="DUF3741"/>
</dbReference>
<comment type="caution">
    <text evidence="4">The sequence shown here is derived from an EMBL/GenBank/DDBJ whole genome shotgun (WGS) entry which is preliminary data.</text>
</comment>
<dbReference type="Pfam" id="PF14309">
    <property type="entry name" value="DUF4378"/>
    <property type="match status" value="1"/>
</dbReference>
<organism evidence="4 5">
    <name type="scientific">Deinandra increscens subsp. villosa</name>
    <dbReference type="NCBI Taxonomy" id="3103831"/>
    <lineage>
        <taxon>Eukaryota</taxon>
        <taxon>Viridiplantae</taxon>
        <taxon>Streptophyta</taxon>
        <taxon>Embryophyta</taxon>
        <taxon>Tracheophyta</taxon>
        <taxon>Spermatophyta</taxon>
        <taxon>Magnoliopsida</taxon>
        <taxon>eudicotyledons</taxon>
        <taxon>Gunneridae</taxon>
        <taxon>Pentapetalae</taxon>
        <taxon>asterids</taxon>
        <taxon>campanulids</taxon>
        <taxon>Asterales</taxon>
        <taxon>Asteraceae</taxon>
        <taxon>Asteroideae</taxon>
        <taxon>Heliantheae alliance</taxon>
        <taxon>Madieae</taxon>
        <taxon>Madiinae</taxon>
        <taxon>Deinandra</taxon>
    </lineage>
</organism>
<protein>
    <recommendedName>
        <fullName evidence="6">DUF4378 domain-containing protein</fullName>
    </recommendedName>
</protein>
<evidence type="ECO:0000256" key="1">
    <source>
        <dbReference type="SAM" id="MobiDB-lite"/>
    </source>
</evidence>
<feature type="domain" description="DUF3741" evidence="2">
    <location>
        <begin position="207"/>
        <end position="240"/>
    </location>
</feature>
<gene>
    <name evidence="4" type="ORF">SSX86_004736</name>
</gene>
<evidence type="ECO:0000259" key="2">
    <source>
        <dbReference type="Pfam" id="PF12552"/>
    </source>
</evidence>
<dbReference type="Pfam" id="PF12552">
    <property type="entry name" value="DUF3741"/>
    <property type="match status" value="1"/>
</dbReference>
<feature type="compositionally biased region" description="Polar residues" evidence="1">
    <location>
        <begin position="493"/>
        <end position="502"/>
    </location>
</feature>
<feature type="region of interest" description="Disordered" evidence="1">
    <location>
        <begin position="246"/>
        <end position="277"/>
    </location>
</feature>
<feature type="compositionally biased region" description="Basic residues" evidence="1">
    <location>
        <begin position="264"/>
        <end position="273"/>
    </location>
</feature>
<feature type="compositionally biased region" description="Basic and acidic residues" evidence="1">
    <location>
        <begin position="246"/>
        <end position="263"/>
    </location>
</feature>
<evidence type="ECO:0000313" key="4">
    <source>
        <dbReference type="EMBL" id="KAK9076402.1"/>
    </source>
</evidence>
<feature type="compositionally biased region" description="Basic and acidic residues" evidence="1">
    <location>
        <begin position="534"/>
        <end position="556"/>
    </location>
</feature>